<protein>
    <submittedName>
        <fullName evidence="1">Uncharacterized protein</fullName>
    </submittedName>
</protein>
<evidence type="ECO:0000313" key="2">
    <source>
        <dbReference type="Proteomes" id="UP000220702"/>
    </source>
</evidence>
<reference evidence="1 2" key="1">
    <citation type="submission" date="2017-09" db="EMBL/GenBank/DDBJ databases">
        <title>Large-scale bioinformatics analysis of Bacillus genomes uncovers conserved roles of natural products in bacterial physiology.</title>
        <authorList>
            <consortium name="Agbiome Team Llc"/>
            <person name="Bleich R.M."/>
            <person name="Grubbs K.J."/>
            <person name="Santa Maria K.C."/>
            <person name="Allen S.E."/>
            <person name="Farag S."/>
            <person name="Shank E.A."/>
            <person name="Bowers A."/>
        </authorList>
    </citation>
    <scope>NUCLEOTIDE SEQUENCE [LARGE SCALE GENOMIC DNA]</scope>
    <source>
        <strain evidence="1 2">AFS089089</strain>
    </source>
</reference>
<evidence type="ECO:0000313" key="1">
    <source>
        <dbReference type="EMBL" id="PEA89818.1"/>
    </source>
</evidence>
<accession>A0A9X6TP48</accession>
<comment type="caution">
    <text evidence="1">The sequence shown here is derived from an EMBL/GenBank/DDBJ whole genome shotgun (WGS) entry which is preliminary data.</text>
</comment>
<dbReference type="Proteomes" id="UP000220702">
    <property type="component" value="Unassembled WGS sequence"/>
</dbReference>
<name>A0A9X6TP48_BACTU</name>
<dbReference type="AlphaFoldDB" id="A0A9X6TP48"/>
<dbReference type="EMBL" id="NVNL01000014">
    <property type="protein sequence ID" value="PEA89818.1"/>
    <property type="molecule type" value="Genomic_DNA"/>
</dbReference>
<organism evidence="1 2">
    <name type="scientific">Bacillus thuringiensis</name>
    <dbReference type="NCBI Taxonomy" id="1428"/>
    <lineage>
        <taxon>Bacteria</taxon>
        <taxon>Bacillati</taxon>
        <taxon>Bacillota</taxon>
        <taxon>Bacilli</taxon>
        <taxon>Bacillales</taxon>
        <taxon>Bacillaceae</taxon>
        <taxon>Bacillus</taxon>
        <taxon>Bacillus cereus group</taxon>
    </lineage>
</organism>
<gene>
    <name evidence="1" type="ORF">CON71_10605</name>
</gene>
<proteinExistence type="predicted"/>
<sequence length="106" mass="12263">MRQLNLSMLPINSEIRMQLERAYLGGSQMDMYTKETVLEVLTEMKYLGKPISSASLQRDRPQLYTAAVEHFGSVEMTVSQVPTVKYKTKSLVEQEREHNRYLLGLH</sequence>